<dbReference type="Pfam" id="PF00188">
    <property type="entry name" value="CAP"/>
    <property type="match status" value="1"/>
</dbReference>
<name>A0ABM6JY94_SPOUR</name>
<proteinExistence type="predicted"/>
<keyword evidence="1" id="KW-1133">Transmembrane helix</keyword>
<accession>A0ABM6JY94</accession>
<gene>
    <name evidence="4" type="ORF">SporoS204_14290</name>
</gene>
<dbReference type="Proteomes" id="UP000192486">
    <property type="component" value="Chromosome"/>
</dbReference>
<organism evidence="4 5">
    <name type="scientific">Sporosarcina ureae</name>
    <dbReference type="NCBI Taxonomy" id="1571"/>
    <lineage>
        <taxon>Bacteria</taxon>
        <taxon>Bacillati</taxon>
        <taxon>Bacillota</taxon>
        <taxon>Bacilli</taxon>
        <taxon>Bacillales</taxon>
        <taxon>Caryophanaceae</taxon>
        <taxon>Sporosarcina</taxon>
    </lineage>
</organism>
<dbReference type="SUPFAM" id="SSF55797">
    <property type="entry name" value="PR-1-like"/>
    <property type="match status" value="1"/>
</dbReference>
<dbReference type="Pfam" id="PF14504">
    <property type="entry name" value="CAP_assoc_N"/>
    <property type="match status" value="1"/>
</dbReference>
<keyword evidence="1" id="KW-0812">Transmembrane</keyword>
<dbReference type="CDD" id="cd05379">
    <property type="entry name" value="CAP_bacterial"/>
    <property type="match status" value="1"/>
</dbReference>
<evidence type="ECO:0000256" key="1">
    <source>
        <dbReference type="SAM" id="Phobius"/>
    </source>
</evidence>
<feature type="transmembrane region" description="Helical" evidence="1">
    <location>
        <begin position="6"/>
        <end position="22"/>
    </location>
</feature>
<reference evidence="4 5" key="1">
    <citation type="submission" date="2016-04" db="EMBL/GenBank/DDBJ databases">
        <title>Comparative Genomics and Epigenetics of Sporosarcina ureae.</title>
        <authorList>
            <person name="Oliver A.S."/>
            <person name="Cooper K.K."/>
        </authorList>
    </citation>
    <scope>NUCLEOTIDE SEQUENCE [LARGE SCALE GENOMIC DNA]</scope>
    <source>
        <strain evidence="4 5">S204</strain>
    </source>
</reference>
<dbReference type="InterPro" id="IPR014044">
    <property type="entry name" value="CAP_dom"/>
</dbReference>
<dbReference type="PANTHER" id="PTHR31157">
    <property type="entry name" value="SCP DOMAIN-CONTAINING PROTEIN"/>
    <property type="match status" value="1"/>
</dbReference>
<keyword evidence="5" id="KW-1185">Reference proteome</keyword>
<evidence type="ECO:0000313" key="5">
    <source>
        <dbReference type="Proteomes" id="UP000192486"/>
    </source>
</evidence>
<dbReference type="Gene3D" id="3.40.33.10">
    <property type="entry name" value="CAP"/>
    <property type="match status" value="1"/>
</dbReference>
<dbReference type="InterPro" id="IPR029410">
    <property type="entry name" value="CAP_assoc"/>
</dbReference>
<evidence type="ECO:0000259" key="3">
    <source>
        <dbReference type="Pfam" id="PF14504"/>
    </source>
</evidence>
<sequence length="359" mass="40895">MWRVGWKILVLLLIVMGVYYFMTDKVSENLPLESPVQHGSPIAVPEKGPSIGGEGMPRPEEGMSVLVGQKVDKIEEQFGKPSRIEPSSFQYEWWVYTEEPRFMAGVLNGKVNQIYTADGASDVAPFKIGQNVQEIHRFTPIESEIDVTIQENIYTFSLNSDDIKNRILIPYENLFVQLYIDQVDGGIEGVRFINPSTLVKHQPYDMTYLGEMIEAPKPTSTVQTEVDRAMERQTFELTNQVREEHQLPLLSYSDKLATLSRKHSQEMIFRKYSSHEEGPVEVFAERLKDVGLTPGKAGENIAFNYIDAIETVHGWLNSPKHRDVLLNPNFTHTGIGVYNKYYTQSFIAQTESENSIHDD</sequence>
<dbReference type="InterPro" id="IPR035940">
    <property type="entry name" value="CAP_sf"/>
</dbReference>
<feature type="domain" description="SCP" evidence="2">
    <location>
        <begin position="236"/>
        <end position="345"/>
    </location>
</feature>
<evidence type="ECO:0000313" key="4">
    <source>
        <dbReference type="EMBL" id="ARF15218.1"/>
    </source>
</evidence>
<evidence type="ECO:0000259" key="2">
    <source>
        <dbReference type="Pfam" id="PF00188"/>
    </source>
</evidence>
<evidence type="ECO:0008006" key="6">
    <source>
        <dbReference type="Google" id="ProtNLM"/>
    </source>
</evidence>
<protein>
    <recommendedName>
        <fullName evidence="6">CAP domain-containing protein</fullName>
    </recommendedName>
</protein>
<dbReference type="EMBL" id="CP015108">
    <property type="protein sequence ID" value="ARF15218.1"/>
    <property type="molecule type" value="Genomic_DNA"/>
</dbReference>
<feature type="domain" description="CAP-associated" evidence="3">
    <location>
        <begin position="68"/>
        <end position="204"/>
    </location>
</feature>
<keyword evidence="1" id="KW-0472">Membrane</keyword>
<dbReference type="PANTHER" id="PTHR31157:SF26">
    <property type="entry name" value="SCP-LIKE EXTRACELLULAR PROTEIN"/>
    <property type="match status" value="1"/>
</dbReference>